<dbReference type="Pfam" id="PF00096">
    <property type="entry name" value="zf-C2H2"/>
    <property type="match status" value="2"/>
</dbReference>
<dbReference type="PANTHER" id="PTHR40626">
    <property type="entry name" value="MIP31509P"/>
    <property type="match status" value="1"/>
</dbReference>
<keyword evidence="5" id="KW-0862">Zinc</keyword>
<evidence type="ECO:0000256" key="2">
    <source>
        <dbReference type="ARBA" id="ARBA00022723"/>
    </source>
</evidence>
<gene>
    <name evidence="9" type="ORF">NECHADRAFT_82169</name>
</gene>
<accession>C7ZJM6</accession>
<feature type="domain" description="C2H2-type" evidence="8">
    <location>
        <begin position="37"/>
        <end position="66"/>
    </location>
</feature>
<sequence length="304" mass="34073">MPPPAHPRKYVCPVCSRQFRRADFLYRHQLNHADPRFRCSQTGCGMAFHRRDVLQRHQALHCKRASASPDASGMLVASTLTLPETVIENSDSMGNSIALVNQCDGIELHPESTPSSNTQLSYTDLDQSSQFSAQVSDILMTPHPSTELNVEELSPHQLQLFINSFILYNMRRLPFIHKSHLATGSLTPAIYSGVLAAGAAHFAEHRELSLQLHRSSVQLGISELKLNGNCLQDLQYKVLAIDFALSCRDVNLEVWATTELRHVWTRVILMYFSVAKLKLLTGLNGVIEKSSRGNLLRIRYHSSS</sequence>
<feature type="domain" description="C2H2-type" evidence="8">
    <location>
        <begin position="10"/>
        <end position="37"/>
    </location>
</feature>
<evidence type="ECO:0000259" key="8">
    <source>
        <dbReference type="PROSITE" id="PS50157"/>
    </source>
</evidence>
<keyword evidence="10" id="KW-1185">Reference proteome</keyword>
<dbReference type="InterPro" id="IPR013087">
    <property type="entry name" value="Znf_C2H2_type"/>
</dbReference>
<dbReference type="GO" id="GO:0000981">
    <property type="term" value="F:DNA-binding transcription factor activity, RNA polymerase II-specific"/>
    <property type="evidence" value="ECO:0007669"/>
    <property type="project" value="InterPro"/>
</dbReference>
<reference evidence="9 10" key="1">
    <citation type="journal article" date="2009" name="PLoS Genet.">
        <title>The genome of Nectria haematococca: contribution of supernumerary chromosomes to gene expansion.</title>
        <authorList>
            <person name="Coleman J.J."/>
            <person name="Rounsley S.D."/>
            <person name="Rodriguez-Carres M."/>
            <person name="Kuo A."/>
            <person name="Wasmann C.C."/>
            <person name="Grimwood J."/>
            <person name="Schmutz J."/>
            <person name="Taga M."/>
            <person name="White G.J."/>
            <person name="Zhou S."/>
            <person name="Schwartz D.C."/>
            <person name="Freitag M."/>
            <person name="Ma L.J."/>
            <person name="Danchin E.G."/>
            <person name="Henrissat B."/>
            <person name="Coutinho P.M."/>
            <person name="Nelson D.R."/>
            <person name="Straney D."/>
            <person name="Napoli C.A."/>
            <person name="Barker B.M."/>
            <person name="Gribskov M."/>
            <person name="Rep M."/>
            <person name="Kroken S."/>
            <person name="Molnar I."/>
            <person name="Rensing C."/>
            <person name="Kennell J.C."/>
            <person name="Zamora J."/>
            <person name="Farman M.L."/>
            <person name="Selker E.U."/>
            <person name="Salamov A."/>
            <person name="Shapiro H."/>
            <person name="Pangilinan J."/>
            <person name="Lindquist E."/>
            <person name="Lamers C."/>
            <person name="Grigoriev I.V."/>
            <person name="Geiser D.M."/>
            <person name="Covert S.F."/>
            <person name="Temporini E."/>
            <person name="Vanetten H.D."/>
        </authorList>
    </citation>
    <scope>NUCLEOTIDE SEQUENCE [LARGE SCALE GENOMIC DNA]</scope>
    <source>
        <strain evidence="10">ATCC MYA-4622 / CBS 123669 / FGSC 9596 / NRRL 45880 / 77-13-4</strain>
    </source>
</reference>
<dbReference type="PANTHER" id="PTHR40626:SF11">
    <property type="entry name" value="ZINC FINGER PROTEIN YPR022C"/>
    <property type="match status" value="1"/>
</dbReference>
<name>C7ZJM6_FUSV7</name>
<evidence type="ECO:0000256" key="4">
    <source>
        <dbReference type="ARBA" id="ARBA00022771"/>
    </source>
</evidence>
<dbReference type="InterPro" id="IPR036236">
    <property type="entry name" value="Znf_C2H2_sf"/>
</dbReference>
<dbReference type="RefSeq" id="XP_003041442.1">
    <property type="nucleotide sequence ID" value="XM_003041396.1"/>
</dbReference>
<dbReference type="KEGG" id="nhe:NECHADRAFT_82169"/>
<dbReference type="GO" id="GO:0008270">
    <property type="term" value="F:zinc ion binding"/>
    <property type="evidence" value="ECO:0007669"/>
    <property type="project" value="UniProtKB-KW"/>
</dbReference>
<dbReference type="GO" id="GO:0005634">
    <property type="term" value="C:nucleus"/>
    <property type="evidence" value="ECO:0007669"/>
    <property type="project" value="UniProtKB-SubCell"/>
</dbReference>
<evidence type="ECO:0000313" key="10">
    <source>
        <dbReference type="Proteomes" id="UP000005206"/>
    </source>
</evidence>
<keyword evidence="2" id="KW-0479">Metal-binding</keyword>
<evidence type="ECO:0000256" key="6">
    <source>
        <dbReference type="ARBA" id="ARBA00023242"/>
    </source>
</evidence>
<evidence type="ECO:0000256" key="7">
    <source>
        <dbReference type="PROSITE-ProRule" id="PRU00042"/>
    </source>
</evidence>
<dbReference type="InterPro" id="IPR051059">
    <property type="entry name" value="VerF-like"/>
</dbReference>
<dbReference type="Gene3D" id="3.30.160.60">
    <property type="entry name" value="Classic Zinc Finger"/>
    <property type="match status" value="1"/>
</dbReference>
<evidence type="ECO:0000256" key="5">
    <source>
        <dbReference type="ARBA" id="ARBA00022833"/>
    </source>
</evidence>
<comment type="subcellular location">
    <subcellularLocation>
        <location evidence="1">Nucleus</location>
    </subcellularLocation>
</comment>
<dbReference type="Proteomes" id="UP000005206">
    <property type="component" value="Chromosome 7"/>
</dbReference>
<dbReference type="SUPFAM" id="SSF57667">
    <property type="entry name" value="beta-beta-alpha zinc fingers"/>
    <property type="match status" value="1"/>
</dbReference>
<keyword evidence="6" id="KW-0539">Nucleus</keyword>
<dbReference type="SMART" id="SM00355">
    <property type="entry name" value="ZnF_C2H2"/>
    <property type="match status" value="2"/>
</dbReference>
<protein>
    <recommendedName>
        <fullName evidence="8">C2H2-type domain-containing protein</fullName>
    </recommendedName>
</protein>
<evidence type="ECO:0000313" key="9">
    <source>
        <dbReference type="EMBL" id="EEU35729.1"/>
    </source>
</evidence>
<organism evidence="9 10">
    <name type="scientific">Fusarium vanettenii (strain ATCC MYA-4622 / CBS 123669 / FGSC 9596 / NRRL 45880 / 77-13-4)</name>
    <name type="common">Fusarium solani subsp. pisi</name>
    <dbReference type="NCBI Taxonomy" id="660122"/>
    <lineage>
        <taxon>Eukaryota</taxon>
        <taxon>Fungi</taxon>
        <taxon>Dikarya</taxon>
        <taxon>Ascomycota</taxon>
        <taxon>Pezizomycotina</taxon>
        <taxon>Sordariomycetes</taxon>
        <taxon>Hypocreomycetidae</taxon>
        <taxon>Hypocreales</taxon>
        <taxon>Nectriaceae</taxon>
        <taxon>Fusarium</taxon>
        <taxon>Fusarium solani species complex</taxon>
        <taxon>Fusarium vanettenii</taxon>
    </lineage>
</organism>
<dbReference type="EMBL" id="GG698935">
    <property type="protein sequence ID" value="EEU35729.1"/>
    <property type="molecule type" value="Genomic_DNA"/>
</dbReference>
<proteinExistence type="predicted"/>
<dbReference type="InParanoid" id="C7ZJM6"/>
<dbReference type="PROSITE" id="PS50157">
    <property type="entry name" value="ZINC_FINGER_C2H2_2"/>
    <property type="match status" value="2"/>
</dbReference>
<dbReference type="HOGENOM" id="CLU_915538_0_0_1"/>
<dbReference type="GO" id="GO:0000785">
    <property type="term" value="C:chromatin"/>
    <property type="evidence" value="ECO:0007669"/>
    <property type="project" value="TreeGrafter"/>
</dbReference>
<keyword evidence="4 7" id="KW-0863">Zinc-finger</keyword>
<evidence type="ECO:0000256" key="3">
    <source>
        <dbReference type="ARBA" id="ARBA00022737"/>
    </source>
</evidence>
<dbReference type="GO" id="GO:0000978">
    <property type="term" value="F:RNA polymerase II cis-regulatory region sequence-specific DNA binding"/>
    <property type="evidence" value="ECO:0007669"/>
    <property type="project" value="InterPro"/>
</dbReference>
<dbReference type="VEuPathDB" id="FungiDB:NECHADRAFT_82169"/>
<dbReference type="AlphaFoldDB" id="C7ZJM6"/>
<evidence type="ECO:0000256" key="1">
    <source>
        <dbReference type="ARBA" id="ARBA00004123"/>
    </source>
</evidence>
<dbReference type="GeneID" id="9673852"/>
<dbReference type="OrthoDB" id="6077919at2759"/>
<dbReference type="PROSITE" id="PS00028">
    <property type="entry name" value="ZINC_FINGER_C2H2_1"/>
    <property type="match status" value="2"/>
</dbReference>
<keyword evidence="3" id="KW-0677">Repeat</keyword>